<accession>A0A812TIX6</accession>
<reference evidence="1" key="1">
    <citation type="submission" date="2021-02" db="EMBL/GenBank/DDBJ databases">
        <authorList>
            <person name="Dougan E. K."/>
            <person name="Rhodes N."/>
            <person name="Thang M."/>
            <person name="Chan C."/>
        </authorList>
    </citation>
    <scope>NUCLEOTIDE SEQUENCE</scope>
</reference>
<evidence type="ECO:0008006" key="3">
    <source>
        <dbReference type="Google" id="ProtNLM"/>
    </source>
</evidence>
<evidence type="ECO:0000313" key="1">
    <source>
        <dbReference type="EMBL" id="CAE7528649.1"/>
    </source>
</evidence>
<organism evidence="1 2">
    <name type="scientific">Symbiodinium pilosum</name>
    <name type="common">Dinoflagellate</name>
    <dbReference type="NCBI Taxonomy" id="2952"/>
    <lineage>
        <taxon>Eukaryota</taxon>
        <taxon>Sar</taxon>
        <taxon>Alveolata</taxon>
        <taxon>Dinophyceae</taxon>
        <taxon>Suessiales</taxon>
        <taxon>Symbiodiniaceae</taxon>
        <taxon>Symbiodinium</taxon>
    </lineage>
</organism>
<keyword evidence="2" id="KW-1185">Reference proteome</keyword>
<name>A0A812TIX6_SYMPI</name>
<feature type="non-terminal residue" evidence="1">
    <location>
        <position position="445"/>
    </location>
</feature>
<comment type="caution">
    <text evidence="1">The sequence shown here is derived from an EMBL/GenBank/DDBJ whole genome shotgun (WGS) entry which is preliminary data.</text>
</comment>
<evidence type="ECO:0000313" key="2">
    <source>
        <dbReference type="Proteomes" id="UP000649617"/>
    </source>
</evidence>
<dbReference type="OrthoDB" id="436967at2759"/>
<dbReference type="GO" id="GO:0003676">
    <property type="term" value="F:nucleic acid binding"/>
    <property type="evidence" value="ECO:0007669"/>
    <property type="project" value="InterPro"/>
</dbReference>
<sequence>LSDHFIDPSLLVPITWPYRATLVYVDDGRKVLELCVAWQSLKDPIAFLPCGEAQCIVVLSSGEEDPSVFGVEVLGEVIQNSGSQDSDAMLLDDEPCVDAPAGASEPQEFAPALPEPVADQMEHVPASVQTDSNEPVVVEVSERPPRAQFVPEVPSKEERLLHEVTHLPYKSWCPHCTMMKEVPDQHRSLPEGVREHPTISFDMSYTGYDCTNEPADSQKDKLACLIVRCSHTDAIAAVPLPDKSAPSMKHAAVEVVRFCQLLGHTEVELKCDNEPSMLLLQGLALNARKRLGFKTRIKNPPVAAHQANGPVEKSVDVIRRLANVMLSMARERLGIEIGNHPLFSWAFIHSAWCHSRYHVKAGLTAHECASGARYNGKLVPFAEPVYAYVKPLQKGNAKWEMSIFLSKSTTSDMFIRLTKSVRRTGQPWKMEHKLAESKGVPWIII</sequence>
<proteinExistence type="predicted"/>
<dbReference type="Gene3D" id="3.30.420.10">
    <property type="entry name" value="Ribonuclease H-like superfamily/Ribonuclease H"/>
    <property type="match status" value="1"/>
</dbReference>
<dbReference type="EMBL" id="CAJNIZ010031184">
    <property type="protein sequence ID" value="CAE7528649.1"/>
    <property type="molecule type" value="Genomic_DNA"/>
</dbReference>
<dbReference type="Proteomes" id="UP000649617">
    <property type="component" value="Unassembled WGS sequence"/>
</dbReference>
<dbReference type="AlphaFoldDB" id="A0A812TIX6"/>
<dbReference type="InterPro" id="IPR036397">
    <property type="entry name" value="RNaseH_sf"/>
</dbReference>
<gene>
    <name evidence="1" type="ORF">SPIL2461_LOCUS13903</name>
</gene>
<protein>
    <recommendedName>
        <fullName evidence="3">Integrase catalytic domain-containing protein</fullName>
    </recommendedName>
</protein>